<dbReference type="RefSeq" id="WP_197316054.1">
    <property type="nucleotide sequence ID" value="NZ_JADZSC010000001.1"/>
</dbReference>
<evidence type="ECO:0000313" key="3">
    <source>
        <dbReference type="Proteomes" id="UP000614490"/>
    </source>
</evidence>
<evidence type="ECO:0000256" key="1">
    <source>
        <dbReference type="SAM" id="Phobius"/>
    </source>
</evidence>
<reference evidence="2 3" key="1">
    <citation type="journal article" date="2005" name="Int. J. Syst. Evol. Microbiol.">
        <title>Halobacillus yeomjeoni sp. nov., isolated from a marine solar saltern in Korea.</title>
        <authorList>
            <person name="Yoon J.H."/>
            <person name="Kang S.J."/>
            <person name="Lee C.H."/>
            <person name="Oh H.W."/>
            <person name="Oh T.K."/>
        </authorList>
    </citation>
    <scope>NUCLEOTIDE SEQUENCE [LARGE SCALE GENOMIC DNA]</scope>
    <source>
        <strain evidence="2 3">KCTC 3957</strain>
    </source>
</reference>
<feature type="transmembrane region" description="Helical" evidence="1">
    <location>
        <begin position="6"/>
        <end position="25"/>
    </location>
</feature>
<proteinExistence type="predicted"/>
<keyword evidence="3" id="KW-1185">Reference proteome</keyword>
<accession>A0A931HU62</accession>
<comment type="caution">
    <text evidence="2">The sequence shown here is derived from an EMBL/GenBank/DDBJ whole genome shotgun (WGS) entry which is preliminary data.</text>
</comment>
<organism evidence="2 3">
    <name type="scientific">Halobacillus yeomjeoni</name>
    <dbReference type="NCBI Taxonomy" id="311194"/>
    <lineage>
        <taxon>Bacteria</taxon>
        <taxon>Bacillati</taxon>
        <taxon>Bacillota</taxon>
        <taxon>Bacilli</taxon>
        <taxon>Bacillales</taxon>
        <taxon>Bacillaceae</taxon>
        <taxon>Halobacillus</taxon>
    </lineage>
</organism>
<keyword evidence="1" id="KW-1133">Transmembrane helix</keyword>
<keyword evidence="1" id="KW-0472">Membrane</keyword>
<dbReference type="EMBL" id="JADZSC010000001">
    <property type="protein sequence ID" value="MBH0229444.1"/>
    <property type="molecule type" value="Genomic_DNA"/>
</dbReference>
<keyword evidence="1" id="KW-0812">Transmembrane</keyword>
<sequence length="99" mass="11157">MPAIIFGLFYPLILGILFALPSLWERIKLQQAKGFKVNKFLGVGLPAMYILSSPYLYYGMRLNLLFTRLFSNYSTEAGMLFSFLLGYLAIDCISSKGKA</sequence>
<name>A0A931HU62_9BACI</name>
<evidence type="ECO:0000313" key="2">
    <source>
        <dbReference type="EMBL" id="MBH0229444.1"/>
    </source>
</evidence>
<dbReference type="AlphaFoldDB" id="A0A931HU62"/>
<feature type="transmembrane region" description="Helical" evidence="1">
    <location>
        <begin position="37"/>
        <end position="57"/>
    </location>
</feature>
<gene>
    <name evidence="2" type="ORF">H0267_04370</name>
</gene>
<dbReference type="Proteomes" id="UP000614490">
    <property type="component" value="Unassembled WGS sequence"/>
</dbReference>
<feature type="transmembrane region" description="Helical" evidence="1">
    <location>
        <begin position="77"/>
        <end position="94"/>
    </location>
</feature>
<protein>
    <submittedName>
        <fullName evidence="2">Uncharacterized protein</fullName>
    </submittedName>
</protein>